<evidence type="ECO:0000313" key="4">
    <source>
        <dbReference type="Proteomes" id="UP000054304"/>
    </source>
</evidence>
<dbReference type="InterPro" id="IPR008207">
    <property type="entry name" value="Sig_transdc_His_kin_Hpt_dom"/>
</dbReference>
<dbReference type="PROSITE" id="PS50894">
    <property type="entry name" value="HPT"/>
    <property type="match status" value="1"/>
</dbReference>
<dbReference type="OrthoDB" id="1673781at2759"/>
<gene>
    <name evidence="3" type="ORF">LALA0_S12e02718g</name>
</gene>
<evidence type="ECO:0000259" key="2">
    <source>
        <dbReference type="PROSITE" id="PS50894"/>
    </source>
</evidence>
<dbReference type="AlphaFoldDB" id="A0A0C7MX97"/>
<evidence type="ECO:0000256" key="1">
    <source>
        <dbReference type="PROSITE-ProRule" id="PRU00110"/>
    </source>
</evidence>
<organism evidence="3 4">
    <name type="scientific">Lachancea lanzarotensis</name>
    <dbReference type="NCBI Taxonomy" id="1245769"/>
    <lineage>
        <taxon>Eukaryota</taxon>
        <taxon>Fungi</taxon>
        <taxon>Dikarya</taxon>
        <taxon>Ascomycota</taxon>
        <taxon>Saccharomycotina</taxon>
        <taxon>Saccharomycetes</taxon>
        <taxon>Saccharomycetales</taxon>
        <taxon>Saccharomycetaceae</taxon>
        <taxon>Lachancea</taxon>
    </lineage>
</organism>
<proteinExistence type="predicted"/>
<dbReference type="PANTHER" id="PTHR28242">
    <property type="entry name" value="PHOSPHORELAY INTERMEDIATE PROTEIN YPD1"/>
    <property type="match status" value="1"/>
</dbReference>
<accession>A0A0C7MX97</accession>
<dbReference type="GO" id="GO:0009927">
    <property type="term" value="F:histidine phosphotransfer kinase activity"/>
    <property type="evidence" value="ECO:0007669"/>
    <property type="project" value="InterPro"/>
</dbReference>
<feature type="modified residue" description="Phosphohistidine" evidence="1">
    <location>
        <position position="66"/>
    </location>
</feature>
<dbReference type="Pfam" id="PF01627">
    <property type="entry name" value="Hpt"/>
    <property type="match status" value="1"/>
</dbReference>
<protein>
    <submittedName>
        <fullName evidence="3">LALA0S12e02718g1_1</fullName>
    </submittedName>
</protein>
<name>A0A0C7MX97_9SACH</name>
<dbReference type="PANTHER" id="PTHR28242:SF52">
    <property type="entry name" value="PHOSPHORELAY INTERMEDIATE PROTEIN YPD1"/>
    <property type="match status" value="1"/>
</dbReference>
<dbReference type="RefSeq" id="XP_022630808.1">
    <property type="nucleotide sequence ID" value="XM_022775018.1"/>
</dbReference>
<dbReference type="GO" id="GO:0005634">
    <property type="term" value="C:nucleus"/>
    <property type="evidence" value="ECO:0007669"/>
    <property type="project" value="EnsemblFungi"/>
</dbReference>
<keyword evidence="4" id="KW-1185">Reference proteome</keyword>
<evidence type="ECO:0000313" key="3">
    <source>
        <dbReference type="EMBL" id="CEP64603.1"/>
    </source>
</evidence>
<dbReference type="EMBL" id="LN736371">
    <property type="protein sequence ID" value="CEP64603.1"/>
    <property type="molecule type" value="Genomic_DNA"/>
</dbReference>
<dbReference type="GO" id="GO:0005737">
    <property type="term" value="C:cytoplasm"/>
    <property type="evidence" value="ECO:0007669"/>
    <property type="project" value="EnsemblFungi"/>
</dbReference>
<dbReference type="InterPro" id="IPR036641">
    <property type="entry name" value="HPT_dom_sf"/>
</dbReference>
<dbReference type="HOGENOM" id="CLU_085158_2_0_1"/>
<dbReference type="GeneID" id="34688163"/>
<dbReference type="GO" id="GO:0007234">
    <property type="term" value="P:osmosensory signaling via phosphorelay pathway"/>
    <property type="evidence" value="ECO:0007669"/>
    <property type="project" value="EnsemblFungi"/>
</dbReference>
<dbReference type="InterPro" id="IPR045871">
    <property type="entry name" value="AHP1-5/YPD1"/>
</dbReference>
<reference evidence="3 4" key="1">
    <citation type="submission" date="2014-12" db="EMBL/GenBank/DDBJ databases">
        <authorList>
            <person name="Neuveglise Cecile"/>
        </authorList>
    </citation>
    <scope>NUCLEOTIDE SEQUENCE [LARGE SCALE GENOMIC DNA]</scope>
    <source>
        <strain evidence="3 4">CBS 12615</strain>
    </source>
</reference>
<sequence length="138" mass="15524">MSTNIIPEKVINWDTFNEIVSMDEDSPDFSKNLVIQYFDQAATTFDQIQQELDGKCELEQLASLGHFLRGSSAALGLQRIAWACERIQNLGRKREGSVAGQTVPDSHYAALVRENLNHARNEFQAAKAELSTFYNSEL</sequence>
<dbReference type="SMART" id="SM00073">
    <property type="entry name" value="HPT"/>
    <property type="match status" value="1"/>
</dbReference>
<dbReference type="SUPFAM" id="SSF47226">
    <property type="entry name" value="Histidine-containing phosphotransfer domain, HPT domain"/>
    <property type="match status" value="1"/>
</dbReference>
<feature type="domain" description="HPt" evidence="2">
    <location>
        <begin position="26"/>
        <end position="126"/>
    </location>
</feature>
<dbReference type="STRING" id="1245769.A0A0C7MX97"/>
<dbReference type="Gene3D" id="1.20.120.160">
    <property type="entry name" value="HPT domain"/>
    <property type="match status" value="1"/>
</dbReference>
<dbReference type="GO" id="GO:0043424">
    <property type="term" value="F:protein histidine kinase binding"/>
    <property type="evidence" value="ECO:0007669"/>
    <property type="project" value="EnsemblFungi"/>
</dbReference>
<dbReference type="Proteomes" id="UP000054304">
    <property type="component" value="Unassembled WGS sequence"/>
</dbReference>
<keyword evidence="1" id="KW-0597">Phosphoprotein</keyword>